<dbReference type="SMART" id="SM00112">
    <property type="entry name" value="CA"/>
    <property type="match status" value="12"/>
</dbReference>
<accession>A0A9W7B9Z1</accession>
<feature type="transmembrane region" description="Helical" evidence="6">
    <location>
        <begin position="3840"/>
        <end position="3862"/>
    </location>
</feature>
<feature type="domain" description="Cadherin" evidence="8">
    <location>
        <begin position="1904"/>
        <end position="2015"/>
    </location>
</feature>
<dbReference type="PANTHER" id="PTHR24027">
    <property type="entry name" value="CADHERIN-23"/>
    <property type="match status" value="1"/>
</dbReference>
<keyword evidence="10" id="KW-1185">Reference proteome</keyword>
<sequence length="4247" mass="451271">MAPLNLLGMTVAVLLLFHQVQAGPELSACAPGSRDSEGWVTGIGNCANGDVFLKSSIIEVGIHTTGSYGTSRRAPSNYQSRSYDHPYNNNIDGNAGFIADWDRNGWSTGTPAFSGDYFIPGSPVEGWVAEWTDGGSFATVNKGLVGGSAMPYTAIEVTSHGGKQSSFWVGKSGNLQISKVTQFTDTGNAATDKLYFSTSVTMKNTGSSTMTNVYYMRTVDPDQEQPTTGVYNTQNWVDSQRFVDGETPADRADGTDANKCFVAAHGRTYSQLYAGLGSINSHCRANHWGFNNNDASTSWDNTAWQSHSSTNKRDADEAINLMFKYDTIEPGATVQFNYAYVLGASDLTPAMQDLEYVTILSPTDIVSGNYVLFTAEILPAAVSGTEVSSVEFSIYADKKSGGRNWYTIETKTGLGGVFNYKTTFDSTLYNEGMGQLKAKYTLADGTTYDQQLVIEVTDGVAMCWDPDMDGVGSAPADIPSPYPFTMGADNKMQVVPCTASEASLIAEVAFFRVIVLAGEVIEQRIGSDSSSPYTIDPFNVDDLLVGLDVVLTAKVTQNDGKVVSYALPCEVTEQNYAPNDISFIQTSNIDEQVAPSGTSVVGQFSATDPNEATSLANPQFSFVDDAGGLFQLSAGGALTYSSNLDFESVFPGSAASSGTVSITVRATDGGGLFRDETFTMTINNINEPPSAVDVTTHTVNEDKTTDPSSNANVIHTFSVTDPDVGNSHSCSLAGGAPYFDVDPSSCALKLTSSLNYEEQTSHTFTLIVSDNGSPTAQNQFSITVDVADVNEAPTAIKMIAVGGSGVATCDSAGNVCTMAENEGVDSPVADLRAVDPECSTSIPCDDDDCLAAAGSCPRLSDTLAFSLASNPNNLFKIEANQLRIANNIDYEALLSGTVTIRIRATDAVGHQYSADMTMVITDVSEPPSVNSLICFVDEDVDNGQIAGTTSTGALCMVDATASGDEELEYTMVVDNTALGDDYFTVQECSGIIFVNTENLDYESGTTSYSFQVRVTGSAEVTASVTVNLNNVNEPPVFSDVSLNVNELLGFNEATEAFIATAISTSQAAILGAVNDPDADNDDADLNFVITGGNVGNKFSISSDGTITVELPLDYEVTQEYTLTVEARDPGNLFDTATVTITVDPENEKPRFATYAGVFAEIYEPGAVSGAETNDIVGSLILASDPDGVVLSVDGSTSSPDTKDTLTYSIVSVSNGGTSGFKLGTKVVDDNLNDAQVINILVDDPSIFNYEDNTKNTFSITLRVSDGAKSDDVSLTVQIKDSNEAPALISGSSITRSIDECSSCLGQDLSQGQTAVADLFADPEGNGFTFSFTNPPTHDGGRFIINENTGVITTAFSTVDYEYTNPDGQHQFVYSYNIQVTDSLGASSSTPITITVGDVPEEPTIAAYGGSINENSGANSLVGTDNVGANMVIIVADQDIDGGDTVTVTIQSVNGATDSATLNKWTLVSTGTTNEYNLRSVDDLNFEATDSYDFTIVATDSGTSTGATAALSTTANFEVEVENVNDTPTLSAGTCNLSRKATVGTVACSIVASDDDSSSNSEGWGTISYTLTGSPSIAPAGNAAEIFEIIEATGEIRLKTGSHCTMSDGTCLANSYEDDVITINVVATDISGGGLASTTTQFQITITPENDQPVCGSLVSGMDPLTIDEFVSGSWSSGATVGAVVGAGLISDPDPSGSSGLDVTITAGNSAGRFAISGNNIVTTSELLDFETSTGGQEFYELNLHVVETGISNPLSNDCYVKIAVNDKDEPTTFDDIALNVDETTVQGQPLTHNGFAVAAVQAADVDACDASGTYVIFGTEPDPSPIEIESATGVLSLKAGMELDYESVTQYTYNVRWTSAQTCPGNSNANTANAVVTLNVANIPESPVVSANTLSMNEGFVGDVGYVLATDPDFGNSINNRAEQCQDDCALKYSIVSDPSGYFAIDENNGMLSTVSAAASSDFETTASFTISVKVTDESGLGTSDTGAVLINLNDVDDCAVSDIMDDSTTGSSIFITDGGEDLYIVGSSLFPATARTANNNDGDIAISVEVQDATVGANQRKYTLSNCAACRTSACTTAVGSSSSDIVKCTTVEGVGGPFGAAVTINAVYSTGTTTCVTAVDFSGGTSSIPVMNYKNPEITGISNADDMTTAGGTTVTITGENFGPVGTVVYATYSNADGYSYTTSACTYVTAHQQVTCVTQPGVGAGHSWTLNVAGLNSNAFGTASEYAKPNIDTVQVRDMESNAIVGSDTMRTSGGDKVDIYGTNFGNDLGGYLVQYGSDAQFTAGEQYTATGCVAVVTENNNGHTLIRCNTIAGVGADLKYFITVGGQTSVCGGDGESVCRTTSYHIPVITGVRGPGTYRASSSGGQVIYLDGEHFGPQHPQDDYSYITVTYGPTGSEYTAEACVISTSHFLMTCNTGPGTGKGHIWKVVIGGEGTVATGGRESLTYLKDPSIQVPEGGTNYAPPIVAYYEGLGTKYSQIGTSNVYGDTRGNQQVTVLGRNFGSDLSKITSVTYKSEFGETFTAHPNTDTGGCTIAIEHTTLHCQTVEGAGDEMTWSVTVDSQDSEAPTSGYVGPILSGLAGAGVDGASTYGNEAITITGDFFGPSTAAATGSLGYTDDFLDWVKYGATEATQYTAENCVVMSHTQIECITTQGVGANLYWTVSIAGQETAGTSIISSYAAPTLDPLNPATYPTDGGIQIEVTGTNLGTFQKPVITFGDTTLNSTDIILGGRNDLLFFYLPEGKGTNKAVQLNVGGQLTNTVMFNYEAPQILSVHSVATDTPGEVQIIILGRSFSTAPVVVMTNEQDDFSCTGCTLSCQWISHSEVHCNTNRQEGWLYVKVDDRTSSPGYEFYNGDPVVLWTGLLNGDTAVTNGGSTLEILCQYCQDNVNELMVKIGSSHDEDLRVCTMVNSEFYQVSSTDDNAPAGKDSYDVLKSRIDTAAAADSRIVFNDADGEYIQRIVCTTPEGQDQNQDVIIERLNIAVNPPQVIVESLGCASSTCSVCSSAPCFSYLPPTLSGQTGGLNDVTGGGKSITFTGSNFGLTPQVMYGNYEMSITSRTHNEIVASVIAGVGKDKSVQIVVGSQTHSVNELFTFAYDPPTFTNLNAITKDETPNPNGISTTGLPGVTIEGTNFGINTIDDYPGPILFIGTERITVTSYTHTSLTFDMPPGQGANLPIEIQVKGQNSSGTEDVFSYNPPVITSATSTSGDLALVTDTVGGRVSGEQITLVGENFGVREKSWSILLMGENEGDTDIEVTDDDIHSWSHTQIIFYVPEGQGRNKALVLTVGGQVAAVPEGGGVQCPPDNADRVVVACFNYSPPQLWSIVEGYSGDTAGGFPITLVGKSFGINGATVLIGDPQYDQTNAHPINRYRMPPTDCEVVSQDHTEVICTAPPGWGSLLDVTLTVEGRSDSLTSADGSGKNETFSYAAPVINFVMGNKGGDASGGEEIKIYGDNFGPQATSVVMKIGNETCENAYWTNDDPLFKRNGVNIPYVKCPMSPRTTVGPKNVTLQVAFSEAETFRRWSPECKIGFYGDDDEFCADCGESAMTGYVCLEDGLTLPYAETGWWRIMQEVSEPLSAGASKCHEEMTTGTREECPTMWPCMPGFACLGNNTCEVMYDPLSERCSDCNMGYFKLNGLCAECPDKPWVIALGIVIVGGTAAYIGSKLDKKKVNLGIITIGVDYFQVLAIFSSANVDWPSELVDLYNILSAFNLNIDLAAPECWQGADFTYDQKWMVVEITPIALLGMALIAYVTKYMFKRFKGRKARLHSHAPKLFGTTVTIMYYTYLYVTTKTLSVFNCQPTVPSDGFQYMTEVGTGDGICYEDGSMQQKLEPWAYVTFALYTLGFPVFCGVLLYVNRMTCFLDQVMKAAKKNDEELKACGTYKFRKMWHRLYHYYKPQYFYWILLVLFRKFMIALTSLVFRGNTLFMLSMTLLVIIVSYALQIKYSPYMSTAEYAEIVDKNSAMMDSVTSEKLMQLKVLQQQSNRSKAAKLGRESLINLKPDIQLSFLHNYNTVESSLLFSAVLVNLSGIMFESNQLTGVYKKSLTYFIISLVSGSLFYFMWVLMTELWVAFYPDSPFLGLPCLNIGSDPDHEEGARIRESSMVFDSNPMANQERFGLSDEDGKKMEYLEKELNKMWANVAEKDKLIKSQQEEIRNLKKGTGASKFQGLAGNVIAMNKKKKAFGNVDKRSTKTVGSLGGSVQSLGGSGKGLNTSNPMVAMAGGGESKKEVGGEGVGDSQL</sequence>
<feature type="domain" description="Cadherin" evidence="8">
    <location>
        <begin position="1772"/>
        <end position="1889"/>
    </location>
</feature>
<feature type="domain" description="Cadherin" evidence="8">
    <location>
        <begin position="1316"/>
        <end position="1404"/>
    </location>
</feature>
<comment type="caution">
    <text evidence="9">The sequence shown here is derived from an EMBL/GenBank/DDBJ whole genome shotgun (WGS) entry which is preliminary data.</text>
</comment>
<feature type="domain" description="Cadherin" evidence="8">
    <location>
        <begin position="1158"/>
        <end position="1287"/>
    </location>
</feature>
<dbReference type="GO" id="GO:0005509">
    <property type="term" value="F:calcium ion binding"/>
    <property type="evidence" value="ECO:0007669"/>
    <property type="project" value="InterPro"/>
</dbReference>
<feature type="domain" description="Cadherin" evidence="8">
    <location>
        <begin position="594"/>
        <end position="670"/>
    </location>
</feature>
<dbReference type="Gene3D" id="2.60.40.10">
    <property type="entry name" value="Immunoglobulins"/>
    <property type="match status" value="6"/>
</dbReference>
<dbReference type="InterPro" id="IPR039808">
    <property type="entry name" value="Cadherin"/>
</dbReference>
<evidence type="ECO:0000259" key="8">
    <source>
        <dbReference type="PROSITE" id="PS50268"/>
    </source>
</evidence>
<dbReference type="SUPFAM" id="SSF49313">
    <property type="entry name" value="Cadherin-like"/>
    <property type="match status" value="6"/>
</dbReference>
<dbReference type="InterPro" id="IPR002909">
    <property type="entry name" value="IPT_dom"/>
</dbReference>
<dbReference type="GO" id="GO:0016342">
    <property type="term" value="C:catenin complex"/>
    <property type="evidence" value="ECO:0007669"/>
    <property type="project" value="TreeGrafter"/>
</dbReference>
<feature type="transmembrane region" description="Helical" evidence="6">
    <location>
        <begin position="4051"/>
        <end position="4071"/>
    </location>
</feature>
<feature type="signal peptide" evidence="7">
    <location>
        <begin position="1"/>
        <end position="22"/>
    </location>
</feature>
<keyword evidence="2" id="KW-0677">Repeat</keyword>
<feature type="domain" description="Cadherin" evidence="8">
    <location>
        <begin position="817"/>
        <end position="929"/>
    </location>
</feature>
<protein>
    <recommendedName>
        <fullName evidence="8">Cadherin domain-containing protein</fullName>
    </recommendedName>
</protein>
<feature type="transmembrane region" description="Helical" evidence="6">
    <location>
        <begin position="3652"/>
        <end position="3670"/>
    </location>
</feature>
<dbReference type="CDD" id="cd00603">
    <property type="entry name" value="IPT_PCSR"/>
    <property type="match status" value="1"/>
</dbReference>
<dbReference type="GO" id="GO:0008013">
    <property type="term" value="F:beta-catenin binding"/>
    <property type="evidence" value="ECO:0007669"/>
    <property type="project" value="TreeGrafter"/>
</dbReference>
<evidence type="ECO:0000256" key="1">
    <source>
        <dbReference type="ARBA" id="ARBA00004370"/>
    </source>
</evidence>
<feature type="transmembrane region" description="Helical" evidence="6">
    <location>
        <begin position="3677"/>
        <end position="3698"/>
    </location>
</feature>
<organism evidence="9 10">
    <name type="scientific">Triparma verrucosa</name>
    <dbReference type="NCBI Taxonomy" id="1606542"/>
    <lineage>
        <taxon>Eukaryota</taxon>
        <taxon>Sar</taxon>
        <taxon>Stramenopiles</taxon>
        <taxon>Ochrophyta</taxon>
        <taxon>Bolidophyceae</taxon>
        <taxon>Parmales</taxon>
        <taxon>Triparmaceae</taxon>
        <taxon>Triparma</taxon>
    </lineage>
</organism>
<dbReference type="InterPro" id="IPR014756">
    <property type="entry name" value="Ig_E-set"/>
</dbReference>
<feature type="transmembrane region" description="Helical" evidence="6">
    <location>
        <begin position="3780"/>
        <end position="3797"/>
    </location>
</feature>
<dbReference type="InterPro" id="IPR010221">
    <property type="entry name" value="VCBS_dom"/>
</dbReference>
<evidence type="ECO:0000256" key="3">
    <source>
        <dbReference type="ARBA" id="ARBA00022837"/>
    </source>
</evidence>
<dbReference type="Pfam" id="PF00028">
    <property type="entry name" value="Cadherin"/>
    <property type="match status" value="1"/>
</dbReference>
<evidence type="ECO:0000256" key="7">
    <source>
        <dbReference type="SAM" id="SignalP"/>
    </source>
</evidence>
<dbReference type="GO" id="GO:0016477">
    <property type="term" value="P:cell migration"/>
    <property type="evidence" value="ECO:0007669"/>
    <property type="project" value="TreeGrafter"/>
</dbReference>
<dbReference type="SUPFAM" id="SSF81296">
    <property type="entry name" value="E set domains"/>
    <property type="match status" value="3"/>
</dbReference>
<evidence type="ECO:0000256" key="2">
    <source>
        <dbReference type="ARBA" id="ARBA00022737"/>
    </source>
</evidence>
<dbReference type="PRINTS" id="PR00205">
    <property type="entry name" value="CADHERIN"/>
</dbReference>
<feature type="domain" description="Cadherin" evidence="8">
    <location>
        <begin position="674"/>
        <end position="795"/>
    </location>
</feature>
<reference evidence="10" key="1">
    <citation type="journal article" date="2023" name="Commun. Biol.">
        <title>Genome analysis of Parmales, the sister group of diatoms, reveals the evolutionary specialization of diatoms from phago-mixotrophs to photoautotrophs.</title>
        <authorList>
            <person name="Ban H."/>
            <person name="Sato S."/>
            <person name="Yoshikawa S."/>
            <person name="Yamada K."/>
            <person name="Nakamura Y."/>
            <person name="Ichinomiya M."/>
            <person name="Sato N."/>
            <person name="Blanc-Mathieu R."/>
            <person name="Endo H."/>
            <person name="Kuwata A."/>
            <person name="Ogata H."/>
        </authorList>
    </citation>
    <scope>NUCLEOTIDE SEQUENCE [LARGE SCALE GENOMIC DNA]</scope>
    <source>
        <strain evidence="10">NIES 3699</strain>
    </source>
</reference>
<dbReference type="NCBIfam" id="TIGR01965">
    <property type="entry name" value="VCBS_repeat"/>
    <property type="match status" value="1"/>
</dbReference>
<dbReference type="Pfam" id="PF01833">
    <property type="entry name" value="TIG"/>
    <property type="match status" value="6"/>
</dbReference>
<keyword evidence="6" id="KW-1133">Transmembrane helix</keyword>
<keyword evidence="4 6" id="KW-0472">Membrane</keyword>
<keyword evidence="7" id="KW-0732">Signal</keyword>
<feature type="domain" description="Cadherin" evidence="8">
    <location>
        <begin position="1403"/>
        <end position="1529"/>
    </location>
</feature>
<feature type="region of interest" description="Disordered" evidence="5">
    <location>
        <begin position="4199"/>
        <end position="4247"/>
    </location>
</feature>
<dbReference type="Gene3D" id="2.60.40.60">
    <property type="entry name" value="Cadherins"/>
    <property type="match status" value="11"/>
</dbReference>
<evidence type="ECO:0000313" key="10">
    <source>
        <dbReference type="Proteomes" id="UP001165160"/>
    </source>
</evidence>
<evidence type="ECO:0000256" key="5">
    <source>
        <dbReference type="SAM" id="MobiDB-lite"/>
    </source>
</evidence>
<feature type="domain" description="Cadherin" evidence="8">
    <location>
        <begin position="1528"/>
        <end position="1665"/>
    </location>
</feature>
<feature type="domain" description="Cadherin" evidence="8">
    <location>
        <begin position="1690"/>
        <end position="1772"/>
    </location>
</feature>
<dbReference type="InterPro" id="IPR013783">
    <property type="entry name" value="Ig-like_fold"/>
</dbReference>
<feature type="transmembrane region" description="Helical" evidence="6">
    <location>
        <begin position="3906"/>
        <end position="3926"/>
    </location>
</feature>
<evidence type="ECO:0000256" key="4">
    <source>
        <dbReference type="ARBA" id="ARBA00023136"/>
    </source>
</evidence>
<dbReference type="Proteomes" id="UP001165160">
    <property type="component" value="Unassembled WGS sequence"/>
</dbReference>
<feature type="chain" id="PRO_5040925425" description="Cadherin domain-containing protein" evidence="7">
    <location>
        <begin position="23"/>
        <end position="4247"/>
    </location>
</feature>
<feature type="domain" description="Cadherin" evidence="8">
    <location>
        <begin position="936"/>
        <end position="1037"/>
    </location>
</feature>
<dbReference type="GO" id="GO:0045296">
    <property type="term" value="F:cadherin binding"/>
    <property type="evidence" value="ECO:0007669"/>
    <property type="project" value="TreeGrafter"/>
</dbReference>
<keyword evidence="3" id="KW-0106">Calcium</keyword>
<gene>
    <name evidence="9" type="ORF">TrVE_jg9800</name>
</gene>
<feature type="transmembrane region" description="Helical" evidence="6">
    <location>
        <begin position="3739"/>
        <end position="3759"/>
    </location>
</feature>
<dbReference type="GO" id="GO:0007156">
    <property type="term" value="P:homophilic cell adhesion via plasma membrane adhesion molecules"/>
    <property type="evidence" value="ECO:0007669"/>
    <property type="project" value="InterPro"/>
</dbReference>
<dbReference type="PROSITE" id="PS50268">
    <property type="entry name" value="CADHERIN_2"/>
    <property type="match status" value="12"/>
</dbReference>
<keyword evidence="6" id="KW-0812">Transmembrane</keyword>
<feature type="transmembrane region" description="Helical" evidence="6">
    <location>
        <begin position="3932"/>
        <end position="3948"/>
    </location>
</feature>
<dbReference type="InterPro" id="IPR015919">
    <property type="entry name" value="Cadherin-like_sf"/>
</dbReference>
<dbReference type="PANTHER" id="PTHR24027:SF438">
    <property type="entry name" value="CADHERIN 23"/>
    <property type="match status" value="1"/>
</dbReference>
<evidence type="ECO:0000313" key="9">
    <source>
        <dbReference type="EMBL" id="GMH82988.1"/>
    </source>
</evidence>
<evidence type="ECO:0000256" key="6">
    <source>
        <dbReference type="SAM" id="Phobius"/>
    </source>
</evidence>
<proteinExistence type="predicted"/>
<name>A0A9W7B9Z1_9STRA</name>
<dbReference type="InterPro" id="IPR002126">
    <property type="entry name" value="Cadherin-like_dom"/>
</dbReference>
<dbReference type="EMBL" id="BRXX01000021">
    <property type="protein sequence ID" value="GMH82988.1"/>
    <property type="molecule type" value="Genomic_DNA"/>
</dbReference>
<feature type="domain" description="Cadherin" evidence="8">
    <location>
        <begin position="1075"/>
        <end position="1151"/>
    </location>
</feature>
<comment type="subcellular location">
    <subcellularLocation>
        <location evidence="1">Membrane</location>
    </subcellularLocation>
</comment>
<dbReference type="CDD" id="cd11304">
    <property type="entry name" value="Cadherin_repeat"/>
    <property type="match status" value="8"/>
</dbReference>